<dbReference type="PANTHER" id="PTHR43046">
    <property type="entry name" value="GDP-MANNOSE MANNOSYL HYDROLASE"/>
    <property type="match status" value="1"/>
</dbReference>
<dbReference type="GO" id="GO:0016787">
    <property type="term" value="F:hydrolase activity"/>
    <property type="evidence" value="ECO:0007669"/>
    <property type="project" value="UniProtKB-KW"/>
</dbReference>
<dbReference type="PROSITE" id="PS51462">
    <property type="entry name" value="NUDIX"/>
    <property type="match status" value="1"/>
</dbReference>
<dbReference type="Gene3D" id="3.90.79.10">
    <property type="entry name" value="Nucleoside Triphosphate Pyrophosphohydrolase"/>
    <property type="match status" value="1"/>
</dbReference>
<feature type="domain" description="Nudix hydrolase" evidence="3">
    <location>
        <begin position="2"/>
        <end position="134"/>
    </location>
</feature>
<evidence type="ECO:0000313" key="5">
    <source>
        <dbReference type="Proteomes" id="UP000177395"/>
    </source>
</evidence>
<comment type="caution">
    <text evidence="4">The sequence shown here is derived from an EMBL/GenBank/DDBJ whole genome shotgun (WGS) entry which is preliminary data.</text>
</comment>
<keyword evidence="2" id="KW-0378">Hydrolase</keyword>
<dbReference type="Pfam" id="PF00293">
    <property type="entry name" value="NUDIX"/>
    <property type="match status" value="1"/>
</dbReference>
<dbReference type="SUPFAM" id="SSF55811">
    <property type="entry name" value="Nudix"/>
    <property type="match status" value="1"/>
</dbReference>
<dbReference type="Proteomes" id="UP000177395">
    <property type="component" value="Unassembled WGS sequence"/>
</dbReference>
<evidence type="ECO:0000256" key="1">
    <source>
        <dbReference type="ARBA" id="ARBA00001946"/>
    </source>
</evidence>
<evidence type="ECO:0000313" key="4">
    <source>
        <dbReference type="EMBL" id="OGG85546.1"/>
    </source>
</evidence>
<sequence length="141" mass="15638">MKLFVGAKALVHYKGKILLVRESDNYEEGAQSGKWDVVGGRIESSEEVRDGLVREVEEESGLSVAPVHLMGAFDGFPVIKGEKCHVVRLYFLCEATTDEVVLSKDHDEFLWIEPQNSGDLVLMDDIAEMLKAVATLISRVS</sequence>
<accession>A0A1F6FI56</accession>
<dbReference type="InterPro" id="IPR020084">
    <property type="entry name" value="NUDIX_hydrolase_CS"/>
</dbReference>
<organism evidence="4 5">
    <name type="scientific">Candidatus Kaiserbacteria bacterium RIFOXYB1_FULL_46_14</name>
    <dbReference type="NCBI Taxonomy" id="1798531"/>
    <lineage>
        <taxon>Bacteria</taxon>
        <taxon>Candidatus Kaiseribacteriota</taxon>
    </lineage>
</organism>
<dbReference type="PANTHER" id="PTHR43046:SF2">
    <property type="entry name" value="8-OXO-DGTP DIPHOSPHATASE-RELATED"/>
    <property type="match status" value="1"/>
</dbReference>
<dbReference type="InterPro" id="IPR000086">
    <property type="entry name" value="NUDIX_hydrolase_dom"/>
</dbReference>
<reference evidence="4 5" key="1">
    <citation type="journal article" date="2016" name="Nat. Commun.">
        <title>Thousands of microbial genomes shed light on interconnected biogeochemical processes in an aquifer system.</title>
        <authorList>
            <person name="Anantharaman K."/>
            <person name="Brown C.T."/>
            <person name="Hug L.A."/>
            <person name="Sharon I."/>
            <person name="Castelle C.J."/>
            <person name="Probst A.J."/>
            <person name="Thomas B.C."/>
            <person name="Singh A."/>
            <person name="Wilkins M.J."/>
            <person name="Karaoz U."/>
            <person name="Brodie E.L."/>
            <person name="Williams K.H."/>
            <person name="Hubbard S.S."/>
            <person name="Banfield J.F."/>
        </authorList>
    </citation>
    <scope>NUCLEOTIDE SEQUENCE [LARGE SCALE GENOMIC DNA]</scope>
</reference>
<dbReference type="PROSITE" id="PS00893">
    <property type="entry name" value="NUDIX_BOX"/>
    <property type="match status" value="1"/>
</dbReference>
<evidence type="ECO:0000256" key="2">
    <source>
        <dbReference type="ARBA" id="ARBA00022801"/>
    </source>
</evidence>
<proteinExistence type="predicted"/>
<dbReference type="EMBL" id="MFMS01000006">
    <property type="protein sequence ID" value="OGG85546.1"/>
    <property type="molecule type" value="Genomic_DNA"/>
</dbReference>
<name>A0A1F6FI56_9BACT</name>
<protein>
    <recommendedName>
        <fullName evidence="3">Nudix hydrolase domain-containing protein</fullName>
    </recommendedName>
</protein>
<comment type="cofactor">
    <cofactor evidence="1">
        <name>Mg(2+)</name>
        <dbReference type="ChEBI" id="CHEBI:18420"/>
    </cofactor>
</comment>
<gene>
    <name evidence="4" type="ORF">A2392_02090</name>
</gene>
<dbReference type="STRING" id="1798531.A2392_02090"/>
<dbReference type="InterPro" id="IPR015797">
    <property type="entry name" value="NUDIX_hydrolase-like_dom_sf"/>
</dbReference>
<evidence type="ECO:0000259" key="3">
    <source>
        <dbReference type="PROSITE" id="PS51462"/>
    </source>
</evidence>
<dbReference type="AlphaFoldDB" id="A0A1F6FI56"/>